<feature type="domain" description="Solute-binding protein family 5" evidence="4">
    <location>
        <begin position="108"/>
        <end position="474"/>
    </location>
</feature>
<comment type="subcellular location">
    <subcellularLocation>
        <location evidence="1">Periplasm</location>
    </subcellularLocation>
</comment>
<dbReference type="eggNOG" id="COG0747">
    <property type="taxonomic scope" value="Bacteria"/>
</dbReference>
<dbReference type="SUPFAM" id="SSF53850">
    <property type="entry name" value="Periplasmic binding protein-like II"/>
    <property type="match status" value="1"/>
</dbReference>
<dbReference type="PROSITE" id="PS51318">
    <property type="entry name" value="TAT"/>
    <property type="match status" value="1"/>
</dbReference>
<name>A0A0A0HNY4_9RHOB</name>
<dbReference type="InterPro" id="IPR006311">
    <property type="entry name" value="TAT_signal"/>
</dbReference>
<dbReference type="Proteomes" id="UP000030021">
    <property type="component" value="Unassembled WGS sequence"/>
</dbReference>
<dbReference type="HOGENOM" id="CLU_017028_7_4_5"/>
<dbReference type="Gene3D" id="3.10.105.10">
    <property type="entry name" value="Dipeptide-binding Protein, Domain 3"/>
    <property type="match status" value="1"/>
</dbReference>
<dbReference type="PATRIC" id="fig|1288298.3.peg.1504"/>
<dbReference type="GO" id="GO:0015833">
    <property type="term" value="P:peptide transport"/>
    <property type="evidence" value="ECO:0007669"/>
    <property type="project" value="TreeGrafter"/>
</dbReference>
<dbReference type="InterPro" id="IPR030678">
    <property type="entry name" value="Peptide/Ni-bd"/>
</dbReference>
<dbReference type="GO" id="GO:1904680">
    <property type="term" value="F:peptide transmembrane transporter activity"/>
    <property type="evidence" value="ECO:0007669"/>
    <property type="project" value="TreeGrafter"/>
</dbReference>
<dbReference type="RefSeq" id="WP_037271568.1">
    <property type="nucleotide sequence ID" value="NZ_KN293978.2"/>
</dbReference>
<dbReference type="CDD" id="cd08503">
    <property type="entry name" value="PBP2_NikA_DppA_OppA_like_17"/>
    <property type="match status" value="1"/>
</dbReference>
<dbReference type="Pfam" id="PF00496">
    <property type="entry name" value="SBP_bac_5"/>
    <property type="match status" value="1"/>
</dbReference>
<reference evidence="5 6" key="1">
    <citation type="submission" date="2013-01" db="EMBL/GenBank/DDBJ databases">
        <authorList>
            <person name="Fiebig A."/>
            <person name="Goeker M."/>
            <person name="Klenk H.-P.P."/>
        </authorList>
    </citation>
    <scope>NUCLEOTIDE SEQUENCE [LARGE SCALE GENOMIC DNA]</scope>
    <source>
        <strain evidence="5 6">DSM 17069</strain>
    </source>
</reference>
<dbReference type="PIRSF" id="PIRSF002741">
    <property type="entry name" value="MppA"/>
    <property type="match status" value="1"/>
</dbReference>
<dbReference type="Gene3D" id="3.40.190.10">
    <property type="entry name" value="Periplasmic binding protein-like II"/>
    <property type="match status" value="1"/>
</dbReference>
<dbReference type="AlphaFoldDB" id="A0A0A0HNY4"/>
<sequence length="553" mass="61287">MPRQIPTAPHPATLRDAEALRAGRMHRREFLTRATALGLSASAAYALGGLTPPAKAQTTPTQGGTLRIQQNVKPLTDPRSYDWSELGNQTRGFLEYLVEYQSDGTFTGILLDRWQVNEDATRYLLHLRADVTWNNGDPFTAQDVARNIARWCDTTAERNSMAGRFAGLIDPDTGQARAGAITVLDDLTLVLSLSQPDISVIANMADYPAAIVHNSYEGGDPFLNGIGTGPFRPVSLVPGERCVLERHPDHRWWGTDVFGGPYLDRVEFIDLGLNPSAWLGAAERGEIDLLYETVGDFIDAMDGIGWTRTRTETAATTVIRASQTARVVGTNPYLNRDIRRAMALAVDNAICLELGYDGRGTVAANHHVSPIHPAYADIGPAPYDPTEARAIVEAAGLRGFEHELVTVDDEWQRNTGDAVAAQLRDAGLTVRRRILPGPDFWANWREFPFSATQWNHRPLDVQVLSLAYRSNAAWNESGFANEEFDTLLNEANRLSDPDRRRPVMARLQTILRDEGVIIQPYWRALFNHHNGQVVNAEKHPANEIHLYKIGFAA</sequence>
<comment type="similarity">
    <text evidence="2">Belongs to the bacterial solute-binding protein 5 family.</text>
</comment>
<evidence type="ECO:0000256" key="3">
    <source>
        <dbReference type="ARBA" id="ARBA00022729"/>
    </source>
</evidence>
<comment type="caution">
    <text evidence="5">The sequence shown here is derived from an EMBL/GenBank/DDBJ whole genome shotgun (WGS) entry which is preliminary data.</text>
</comment>
<dbReference type="InterPro" id="IPR000914">
    <property type="entry name" value="SBP_5_dom"/>
</dbReference>
<evidence type="ECO:0000313" key="6">
    <source>
        <dbReference type="Proteomes" id="UP000030021"/>
    </source>
</evidence>
<protein>
    <submittedName>
        <fullName evidence="5">ABC-type dipeptide transport system, periplasmic component</fullName>
    </submittedName>
</protein>
<evidence type="ECO:0000313" key="5">
    <source>
        <dbReference type="EMBL" id="KGM88656.1"/>
    </source>
</evidence>
<dbReference type="OrthoDB" id="9803988at2"/>
<dbReference type="STRING" id="215743.ROSMUCSMR3_00251"/>
<dbReference type="InterPro" id="IPR039424">
    <property type="entry name" value="SBP_5"/>
</dbReference>
<gene>
    <name evidence="5" type="ORF">rosmuc_01493</name>
</gene>
<evidence type="ECO:0000256" key="2">
    <source>
        <dbReference type="ARBA" id="ARBA00005695"/>
    </source>
</evidence>
<dbReference type="PANTHER" id="PTHR30290:SF38">
    <property type="entry name" value="D,D-DIPEPTIDE-BINDING PERIPLASMIC PROTEIN DDPA-RELATED"/>
    <property type="match status" value="1"/>
</dbReference>
<evidence type="ECO:0000259" key="4">
    <source>
        <dbReference type="Pfam" id="PF00496"/>
    </source>
</evidence>
<proteinExistence type="inferred from homology"/>
<dbReference type="EMBL" id="AONH01000007">
    <property type="protein sequence ID" value="KGM88656.1"/>
    <property type="molecule type" value="Genomic_DNA"/>
</dbReference>
<dbReference type="GO" id="GO:0043190">
    <property type="term" value="C:ATP-binding cassette (ABC) transporter complex"/>
    <property type="evidence" value="ECO:0007669"/>
    <property type="project" value="InterPro"/>
</dbReference>
<dbReference type="PANTHER" id="PTHR30290">
    <property type="entry name" value="PERIPLASMIC BINDING COMPONENT OF ABC TRANSPORTER"/>
    <property type="match status" value="1"/>
</dbReference>
<evidence type="ECO:0000256" key="1">
    <source>
        <dbReference type="ARBA" id="ARBA00004418"/>
    </source>
</evidence>
<keyword evidence="3" id="KW-0732">Signal</keyword>
<dbReference type="GO" id="GO:0030288">
    <property type="term" value="C:outer membrane-bounded periplasmic space"/>
    <property type="evidence" value="ECO:0007669"/>
    <property type="project" value="UniProtKB-ARBA"/>
</dbReference>
<organism evidence="5 6">
    <name type="scientific">Roseovarius mucosus DSM 17069</name>
    <dbReference type="NCBI Taxonomy" id="1288298"/>
    <lineage>
        <taxon>Bacteria</taxon>
        <taxon>Pseudomonadati</taxon>
        <taxon>Pseudomonadota</taxon>
        <taxon>Alphaproteobacteria</taxon>
        <taxon>Rhodobacterales</taxon>
        <taxon>Roseobacteraceae</taxon>
        <taxon>Roseovarius</taxon>
    </lineage>
</organism>
<accession>A0A0A0HNY4</accession>